<dbReference type="GO" id="GO:0004833">
    <property type="term" value="F:L-tryptophan 2,3-dioxygenase activity"/>
    <property type="evidence" value="ECO:0007669"/>
    <property type="project" value="InterPro"/>
</dbReference>
<dbReference type="Gene3D" id="1.20.58.480">
    <property type="match status" value="1"/>
</dbReference>
<dbReference type="Pfam" id="PF03301">
    <property type="entry name" value="Trp_dioxygenase"/>
    <property type="match status" value="2"/>
</dbReference>
<evidence type="ECO:0008006" key="2">
    <source>
        <dbReference type="Google" id="ProtNLM"/>
    </source>
</evidence>
<evidence type="ECO:0000313" key="1">
    <source>
        <dbReference type="EMBL" id="CRZ01945.1"/>
    </source>
</evidence>
<dbReference type="GO" id="GO:0019442">
    <property type="term" value="P:L-tryptophan catabolic process to acetyl-CoA"/>
    <property type="evidence" value="ECO:0007669"/>
    <property type="project" value="TreeGrafter"/>
</dbReference>
<name>A0A0H5QIN6_9EUKA</name>
<dbReference type="GO" id="GO:0019441">
    <property type="term" value="P:L-tryptophan catabolic process to kynurenine"/>
    <property type="evidence" value="ECO:0007669"/>
    <property type="project" value="InterPro"/>
</dbReference>
<dbReference type="AlphaFoldDB" id="A0A0H5QIN6"/>
<accession>A0A0H5QIN6</accession>
<protein>
    <recommendedName>
        <fullName evidence="2">Tryptophan 2,3-dioxygenase</fullName>
    </recommendedName>
</protein>
<dbReference type="PANTHER" id="PTHR10138:SF0">
    <property type="entry name" value="TRYPTOPHAN 2,3-DIOXYGENASE"/>
    <property type="match status" value="1"/>
</dbReference>
<dbReference type="InterPro" id="IPR004981">
    <property type="entry name" value="Trp_2_3_dOase"/>
</dbReference>
<dbReference type="GO" id="GO:0020037">
    <property type="term" value="F:heme binding"/>
    <property type="evidence" value="ECO:0007669"/>
    <property type="project" value="InterPro"/>
</dbReference>
<dbReference type="PANTHER" id="PTHR10138">
    <property type="entry name" value="TRYPTOPHAN 2,3-DIOXYGENASE"/>
    <property type="match status" value="1"/>
</dbReference>
<dbReference type="GO" id="GO:0046872">
    <property type="term" value="F:metal ion binding"/>
    <property type="evidence" value="ECO:0007669"/>
    <property type="project" value="InterPro"/>
</dbReference>
<dbReference type="EMBL" id="HACM01001503">
    <property type="protein sequence ID" value="CRZ01945.1"/>
    <property type="molecule type" value="Transcribed_RNA"/>
</dbReference>
<proteinExistence type="predicted"/>
<sequence>MPCPEEGSVSSSSCQQTCYYSSYLKLESLLSCQNPITKEHDESLFITVHQTSELWFKQMILEVESIVRGLCMPRPPLLQIANRLQRICRILTMLITEIGILETMSPLDFQEFRSQLVPASGFQSVQFKILEIRMGLSLNRRVDFNKDSYLSVLQPKDRHEVEQSLNQMPLSQAVEKWLCSYSGSTANFWPKYTNSLKNLDDEVQHRCAPVVDLERYQEQIDKGMHFMQLEAVRSAIMLQMTRNEPDHGLPSVILSRLVEMDTLMAKWRFHHSTMVLKMIGTMTGTGGVAGVSYLRMTSSKHMVFADLYAINEYVFPTSLLETSQKT</sequence>
<dbReference type="InterPro" id="IPR037217">
    <property type="entry name" value="Trp/Indoleamine_2_3_dOase-like"/>
</dbReference>
<organism evidence="1">
    <name type="scientific">Spongospora subterranea</name>
    <dbReference type="NCBI Taxonomy" id="70186"/>
    <lineage>
        <taxon>Eukaryota</taxon>
        <taxon>Sar</taxon>
        <taxon>Rhizaria</taxon>
        <taxon>Endomyxa</taxon>
        <taxon>Phytomyxea</taxon>
        <taxon>Plasmodiophorida</taxon>
        <taxon>Plasmodiophoridae</taxon>
        <taxon>Spongospora</taxon>
    </lineage>
</organism>
<dbReference type="SUPFAM" id="SSF140959">
    <property type="entry name" value="Indolic compounds 2,3-dioxygenase-like"/>
    <property type="match status" value="1"/>
</dbReference>
<reference evidence="1" key="1">
    <citation type="submission" date="2015-04" db="EMBL/GenBank/DDBJ databases">
        <title>The genome sequence of the plant pathogenic Rhizarian Plasmodiophora brassicae reveals insights in its biotrophic life cycle and the origin of chitin synthesis.</title>
        <authorList>
            <person name="Schwelm A."/>
            <person name="Fogelqvist J."/>
            <person name="Knaust A."/>
            <person name="Julke S."/>
            <person name="Lilja T."/>
            <person name="Dhandapani V."/>
            <person name="Bonilla-Rosso G."/>
            <person name="Karlsson M."/>
            <person name="Shevchenko A."/>
            <person name="Choi S.R."/>
            <person name="Kim H.G."/>
            <person name="Park J.Y."/>
            <person name="Lim Y.P."/>
            <person name="Ludwig-Muller J."/>
            <person name="Dixelius C."/>
        </authorList>
    </citation>
    <scope>NUCLEOTIDE SEQUENCE</scope>
    <source>
        <tissue evidence="1">Potato root galls</tissue>
    </source>
</reference>